<evidence type="ECO:0000256" key="2">
    <source>
        <dbReference type="ARBA" id="ARBA00009761"/>
    </source>
</evidence>
<sequence length="132" mass="14732">MLHIILLQIQTYRSDAGLQCLSLFQDMDTSSPSVFVNAELLRMHVGKKVRAVVHVIQSDGEITTGKSTDEHQLIVKGLPHVSLMSYVEVIGIAESDQSIRTETWTNFGNTFDTQSYNQVCQLANGEFKGLFL</sequence>
<dbReference type="GO" id="GO:0006310">
    <property type="term" value="P:DNA recombination"/>
    <property type="evidence" value="ECO:0007669"/>
    <property type="project" value="InterPro"/>
</dbReference>
<evidence type="ECO:0000256" key="3">
    <source>
        <dbReference type="ARBA" id="ARBA00023242"/>
    </source>
</evidence>
<dbReference type="GO" id="GO:0003677">
    <property type="term" value="F:DNA binding"/>
    <property type="evidence" value="ECO:0007669"/>
    <property type="project" value="InterPro"/>
</dbReference>
<comment type="similarity">
    <text evidence="2">Belongs to the replication factor A protein 3 family.</text>
</comment>
<organism evidence="4 5">
    <name type="scientific">Quercus suber</name>
    <name type="common">Cork oak</name>
    <dbReference type="NCBI Taxonomy" id="58331"/>
    <lineage>
        <taxon>Eukaryota</taxon>
        <taxon>Viridiplantae</taxon>
        <taxon>Streptophyta</taxon>
        <taxon>Embryophyta</taxon>
        <taxon>Tracheophyta</taxon>
        <taxon>Spermatophyta</taxon>
        <taxon>Magnoliopsida</taxon>
        <taxon>eudicotyledons</taxon>
        <taxon>Gunneridae</taxon>
        <taxon>Pentapetalae</taxon>
        <taxon>rosids</taxon>
        <taxon>fabids</taxon>
        <taxon>Fagales</taxon>
        <taxon>Fagaceae</taxon>
        <taxon>Quercus</taxon>
    </lineage>
</organism>
<dbReference type="Proteomes" id="UP000237347">
    <property type="component" value="Unassembled WGS sequence"/>
</dbReference>
<dbReference type="GO" id="GO:0031981">
    <property type="term" value="C:nuclear lumen"/>
    <property type="evidence" value="ECO:0007669"/>
    <property type="project" value="UniProtKB-ARBA"/>
</dbReference>
<dbReference type="PANTHER" id="PTHR47058">
    <property type="entry name" value="REPLICATION PROTEIN A 14 KDA SUBUNIT A-RELATED"/>
    <property type="match status" value="1"/>
</dbReference>
<evidence type="ECO:0000256" key="1">
    <source>
        <dbReference type="ARBA" id="ARBA00004123"/>
    </source>
</evidence>
<reference evidence="4 5" key="1">
    <citation type="journal article" date="2018" name="Sci. Data">
        <title>The draft genome sequence of cork oak.</title>
        <authorList>
            <person name="Ramos A.M."/>
            <person name="Usie A."/>
            <person name="Barbosa P."/>
            <person name="Barros P.M."/>
            <person name="Capote T."/>
            <person name="Chaves I."/>
            <person name="Simoes F."/>
            <person name="Abreu I."/>
            <person name="Carrasquinho I."/>
            <person name="Faro C."/>
            <person name="Guimaraes J.B."/>
            <person name="Mendonca D."/>
            <person name="Nobrega F."/>
            <person name="Rodrigues L."/>
            <person name="Saibo N.J.M."/>
            <person name="Varela M.C."/>
            <person name="Egas C."/>
            <person name="Matos J."/>
            <person name="Miguel C.M."/>
            <person name="Oliveira M.M."/>
            <person name="Ricardo C.P."/>
            <person name="Goncalves S."/>
        </authorList>
    </citation>
    <scope>NUCLEOTIDE SEQUENCE [LARGE SCALE GENOMIC DNA]</scope>
    <source>
        <strain evidence="5">cv. HL8</strain>
    </source>
</reference>
<evidence type="ECO:0000313" key="4">
    <source>
        <dbReference type="EMBL" id="KAK7837206.1"/>
    </source>
</evidence>
<dbReference type="PANTHER" id="PTHR47058:SF1">
    <property type="entry name" value="REPLICATION FACTOR A PROTEIN 3"/>
    <property type="match status" value="1"/>
</dbReference>
<dbReference type="CDD" id="cd04479">
    <property type="entry name" value="RPA3"/>
    <property type="match status" value="1"/>
</dbReference>
<dbReference type="GO" id="GO:0006281">
    <property type="term" value="P:DNA repair"/>
    <property type="evidence" value="ECO:0007669"/>
    <property type="project" value="InterPro"/>
</dbReference>
<comment type="subcellular location">
    <subcellularLocation>
        <location evidence="1">Nucleus</location>
    </subcellularLocation>
</comment>
<dbReference type="AlphaFoldDB" id="A0AAW0KF73"/>
<dbReference type="Pfam" id="PF08661">
    <property type="entry name" value="Rep_fac-A_3"/>
    <property type="match status" value="1"/>
</dbReference>
<dbReference type="InterPro" id="IPR012340">
    <property type="entry name" value="NA-bd_OB-fold"/>
</dbReference>
<dbReference type="Gene3D" id="2.40.50.140">
    <property type="entry name" value="Nucleic acid-binding proteins"/>
    <property type="match status" value="1"/>
</dbReference>
<keyword evidence="3" id="KW-0539">Nucleus</keyword>
<dbReference type="SUPFAM" id="SSF50249">
    <property type="entry name" value="Nucleic acid-binding proteins"/>
    <property type="match status" value="1"/>
</dbReference>
<gene>
    <name evidence="4" type="primary">RPA3B_0</name>
    <name evidence="4" type="ORF">CFP56_021507</name>
</gene>
<protein>
    <submittedName>
        <fullName evidence="4">Replication protein a 14 kDa subunit b</fullName>
    </submittedName>
</protein>
<dbReference type="InterPro" id="IPR013970">
    <property type="entry name" value="Rfa2"/>
</dbReference>
<dbReference type="EMBL" id="PKMF04000334">
    <property type="protein sequence ID" value="KAK7837206.1"/>
    <property type="molecule type" value="Genomic_DNA"/>
</dbReference>
<accession>A0AAW0KF73</accession>
<keyword evidence="5" id="KW-1185">Reference proteome</keyword>
<dbReference type="GO" id="GO:0006260">
    <property type="term" value="P:DNA replication"/>
    <property type="evidence" value="ECO:0007669"/>
    <property type="project" value="InterPro"/>
</dbReference>
<proteinExistence type="inferred from homology"/>
<name>A0AAW0KF73_QUESU</name>
<comment type="caution">
    <text evidence="4">The sequence shown here is derived from an EMBL/GenBank/DDBJ whole genome shotgun (WGS) entry which is preliminary data.</text>
</comment>
<evidence type="ECO:0000313" key="5">
    <source>
        <dbReference type="Proteomes" id="UP000237347"/>
    </source>
</evidence>